<proteinExistence type="predicted"/>
<evidence type="ECO:0000313" key="2">
    <source>
        <dbReference type="Proteomes" id="UP000499080"/>
    </source>
</evidence>
<dbReference type="Proteomes" id="UP000499080">
    <property type="component" value="Unassembled WGS sequence"/>
</dbReference>
<organism evidence="1 2">
    <name type="scientific">Araneus ventricosus</name>
    <name type="common">Orbweaver spider</name>
    <name type="synonym">Epeira ventricosa</name>
    <dbReference type="NCBI Taxonomy" id="182803"/>
    <lineage>
        <taxon>Eukaryota</taxon>
        <taxon>Metazoa</taxon>
        <taxon>Ecdysozoa</taxon>
        <taxon>Arthropoda</taxon>
        <taxon>Chelicerata</taxon>
        <taxon>Arachnida</taxon>
        <taxon>Araneae</taxon>
        <taxon>Araneomorphae</taxon>
        <taxon>Entelegynae</taxon>
        <taxon>Araneoidea</taxon>
        <taxon>Araneidae</taxon>
        <taxon>Araneus</taxon>
    </lineage>
</organism>
<dbReference type="AlphaFoldDB" id="A0A4Y2F6I7"/>
<protein>
    <submittedName>
        <fullName evidence="1">Uncharacterized protein</fullName>
    </submittedName>
</protein>
<accession>A0A4Y2F6I7</accession>
<reference evidence="1 2" key="1">
    <citation type="journal article" date="2019" name="Sci. Rep.">
        <title>Orb-weaving spider Araneus ventricosus genome elucidates the spidroin gene catalogue.</title>
        <authorList>
            <person name="Kono N."/>
            <person name="Nakamura H."/>
            <person name="Ohtoshi R."/>
            <person name="Moran D.A.P."/>
            <person name="Shinohara A."/>
            <person name="Yoshida Y."/>
            <person name="Fujiwara M."/>
            <person name="Mori M."/>
            <person name="Tomita M."/>
            <person name="Arakawa K."/>
        </authorList>
    </citation>
    <scope>NUCLEOTIDE SEQUENCE [LARGE SCALE GENOMIC DNA]</scope>
</reference>
<name>A0A4Y2F6I7_ARAVE</name>
<sequence length="117" mass="13388">MLSGLSAHPSKFYITPTSRRFTADGRFNVHRVYTRRIFCGDKISKPRSFSLEDEFLSQDNNSPSIDDDKQGAGTHRNGVPALLFFQAKEIRSQREWSPLNFLVCFPKKVLFPLPPRG</sequence>
<keyword evidence="2" id="KW-1185">Reference proteome</keyword>
<evidence type="ECO:0000313" key="1">
    <source>
        <dbReference type="EMBL" id="GBM36801.1"/>
    </source>
</evidence>
<gene>
    <name evidence="1" type="ORF">AVEN_165069_1</name>
</gene>
<comment type="caution">
    <text evidence="1">The sequence shown here is derived from an EMBL/GenBank/DDBJ whole genome shotgun (WGS) entry which is preliminary data.</text>
</comment>
<dbReference type="EMBL" id="BGPR01000821">
    <property type="protein sequence ID" value="GBM36801.1"/>
    <property type="molecule type" value="Genomic_DNA"/>
</dbReference>